<evidence type="ECO:0000256" key="3">
    <source>
        <dbReference type="ARBA" id="ARBA00022989"/>
    </source>
</evidence>
<comment type="subcellular location">
    <subcellularLocation>
        <location evidence="1">Membrane</location>
        <topology evidence="1">Multi-pass membrane protein</topology>
    </subcellularLocation>
</comment>
<evidence type="ECO:0000256" key="1">
    <source>
        <dbReference type="ARBA" id="ARBA00004141"/>
    </source>
</evidence>
<dbReference type="Pfam" id="PF00335">
    <property type="entry name" value="Tetraspanin"/>
    <property type="match status" value="2"/>
</dbReference>
<evidence type="ECO:0000256" key="4">
    <source>
        <dbReference type="ARBA" id="ARBA00023136"/>
    </source>
</evidence>
<feature type="compositionally biased region" description="Basic residues" evidence="5">
    <location>
        <begin position="841"/>
        <end position="850"/>
    </location>
</feature>
<proteinExistence type="predicted"/>
<dbReference type="AlphaFoldDB" id="A0A8J2LEV8"/>
<protein>
    <recommendedName>
        <fullName evidence="9">Tetraspanin</fullName>
    </recommendedName>
</protein>
<feature type="region of interest" description="Disordered" evidence="5">
    <location>
        <begin position="718"/>
        <end position="737"/>
    </location>
</feature>
<dbReference type="EMBL" id="CAJVCH010507101">
    <property type="protein sequence ID" value="CAG7821344.1"/>
    <property type="molecule type" value="Genomic_DNA"/>
</dbReference>
<dbReference type="Proteomes" id="UP000708208">
    <property type="component" value="Unassembled WGS sequence"/>
</dbReference>
<feature type="transmembrane region" description="Helical" evidence="6">
    <location>
        <begin position="249"/>
        <end position="268"/>
    </location>
</feature>
<comment type="caution">
    <text evidence="7">The sequence shown here is derived from an EMBL/GenBank/DDBJ whole genome shotgun (WGS) entry which is preliminary data.</text>
</comment>
<feature type="region of interest" description="Disordered" evidence="5">
    <location>
        <begin position="364"/>
        <end position="395"/>
    </location>
</feature>
<evidence type="ECO:0000313" key="7">
    <source>
        <dbReference type="EMBL" id="CAG7821344.1"/>
    </source>
</evidence>
<keyword evidence="3 6" id="KW-1133">Transmembrane helix</keyword>
<dbReference type="InterPro" id="IPR018499">
    <property type="entry name" value="Tetraspanin/Peripherin"/>
</dbReference>
<sequence>MYGLYGSVIHFTVNCKSLINIITAMRWTTLFSILCCASNFVMAFAILAAVSYNLSMTSTKEDRFPLPIMRDWRDYLTQLIPAAIYIITMSVVSCWAVTRRRKPYSAALVLILHLISLGICTVYCSMIYGLIEKADITPEEIKNRTEKIFQERAEAQGDTSRWVPVWLIEVQSRSSTCCGIISFQDWGRFWPKYPGEVPESCCRRRKKCITVVDQIEWPSMPSDHIKNDEGCASLIVETAGNRIFEVVKFLVILMVMLGLSLVVFIFQYSGEFCFPTANEAGDPKRNITNLTIGETWARMGFGRNKTNMTTVGFGLPDPQEWSTQPGSYTDIFIKQTNSNVPSLTNSITPNFADSDNIFTAQTLQQENKQAQSKKSSLKQPAAPGSQLFDSQQLPKPFNFNKTKKDSGLAMNNLRFKILDSRVEISRAPQLKLKQPFLRIPTIQSNMKWTVLVSVTLCAVTFVAALSFLAVSCFNLASTENLFPLPGITEWRGHLIHIIIISILIMLLTVCSCWGATRRNGFVALAILLFHVAAFSVCIVYTNIIYHEAENCQDDAGVIKNRTMQQFVRHRSEYPEDLMWVPDWLESVQKQSPSCCGIVTFEDWREFWPENFRKVPKSCCRNDDSCVADFDEIEWPKKPADYIKNDEGCSATMSKNAARRVNETLKFLIVLIVLLAISISGLTFQFIIDYWTASGRKSSYEESLKPSCFSWARVKFQRKPPGVQQSQNDPNGNTDNANIDQLAEVGSYSYTYLQQLKQELPNPQTEELNDAQAMVQQYNNNPKNNRKITYAMPQPDLGSSQSLQDDQQPSSSDADPDSNPQRIPIIYPDDTEKQNLKQLLRFGRRHRRHRKTELDPDRQQ</sequence>
<feature type="transmembrane region" description="Helical" evidence="6">
    <location>
        <begin position="448"/>
        <end position="473"/>
    </location>
</feature>
<dbReference type="GO" id="GO:0016020">
    <property type="term" value="C:membrane"/>
    <property type="evidence" value="ECO:0007669"/>
    <property type="project" value="UniProtKB-SubCell"/>
</dbReference>
<dbReference type="PANTHER" id="PTHR19282">
    <property type="entry name" value="TETRASPANIN"/>
    <property type="match status" value="1"/>
</dbReference>
<gene>
    <name evidence="7" type="ORF">AFUS01_LOCUS31687</name>
</gene>
<feature type="transmembrane region" description="Helical" evidence="6">
    <location>
        <begin position="30"/>
        <end position="54"/>
    </location>
</feature>
<keyword evidence="2 6" id="KW-0812">Transmembrane</keyword>
<accession>A0A8J2LEV8</accession>
<evidence type="ECO:0000256" key="2">
    <source>
        <dbReference type="ARBA" id="ARBA00022692"/>
    </source>
</evidence>
<feature type="compositionally biased region" description="Low complexity" evidence="5">
    <location>
        <begin position="368"/>
        <end position="383"/>
    </location>
</feature>
<evidence type="ECO:0000256" key="5">
    <source>
        <dbReference type="SAM" id="MobiDB-lite"/>
    </source>
</evidence>
<feature type="transmembrane region" description="Helical" evidence="6">
    <location>
        <begin position="75"/>
        <end position="98"/>
    </location>
</feature>
<dbReference type="PANTHER" id="PTHR19282:SF417">
    <property type="entry name" value="TETRASPANIN TSPA-RELATED"/>
    <property type="match status" value="1"/>
</dbReference>
<keyword evidence="8" id="KW-1185">Reference proteome</keyword>
<feature type="compositionally biased region" description="Low complexity" evidence="5">
    <location>
        <begin position="792"/>
        <end position="820"/>
    </location>
</feature>
<reference evidence="7" key="1">
    <citation type="submission" date="2021-06" db="EMBL/GenBank/DDBJ databases">
        <authorList>
            <person name="Hodson N. C."/>
            <person name="Mongue J. A."/>
            <person name="Jaron S. K."/>
        </authorList>
    </citation>
    <scope>NUCLEOTIDE SEQUENCE</scope>
</reference>
<evidence type="ECO:0008006" key="9">
    <source>
        <dbReference type="Google" id="ProtNLM"/>
    </source>
</evidence>
<name>A0A8J2LEV8_9HEXA</name>
<feature type="transmembrane region" description="Helical" evidence="6">
    <location>
        <begin position="104"/>
        <end position="131"/>
    </location>
</feature>
<keyword evidence="4 6" id="KW-0472">Membrane</keyword>
<feature type="transmembrane region" description="Helical" evidence="6">
    <location>
        <begin position="494"/>
        <end position="516"/>
    </location>
</feature>
<organism evidence="7 8">
    <name type="scientific">Allacma fusca</name>
    <dbReference type="NCBI Taxonomy" id="39272"/>
    <lineage>
        <taxon>Eukaryota</taxon>
        <taxon>Metazoa</taxon>
        <taxon>Ecdysozoa</taxon>
        <taxon>Arthropoda</taxon>
        <taxon>Hexapoda</taxon>
        <taxon>Collembola</taxon>
        <taxon>Symphypleona</taxon>
        <taxon>Sminthuridae</taxon>
        <taxon>Allacma</taxon>
    </lineage>
</organism>
<evidence type="ECO:0000313" key="8">
    <source>
        <dbReference type="Proteomes" id="UP000708208"/>
    </source>
</evidence>
<evidence type="ECO:0000256" key="6">
    <source>
        <dbReference type="SAM" id="Phobius"/>
    </source>
</evidence>
<feature type="compositionally biased region" description="Polar residues" evidence="5">
    <location>
        <begin position="722"/>
        <end position="737"/>
    </location>
</feature>
<feature type="transmembrane region" description="Helical" evidence="6">
    <location>
        <begin position="522"/>
        <end position="545"/>
    </location>
</feature>
<feature type="region of interest" description="Disordered" evidence="5">
    <location>
        <begin position="780"/>
        <end position="859"/>
    </location>
</feature>
<feature type="transmembrane region" description="Helical" evidence="6">
    <location>
        <begin position="666"/>
        <end position="687"/>
    </location>
</feature>